<evidence type="ECO:0000313" key="2">
    <source>
        <dbReference type="EMBL" id="NUY06238.1"/>
    </source>
</evidence>
<reference evidence="2 3" key="1">
    <citation type="submission" date="2020-02" db="EMBL/GenBank/DDBJ databases">
        <title>Paraburkholderia simonii sp. nov. and Paraburkholderia youngii sp. nov. Brazilian and Mexican Mimosa-associated rhizobia.</title>
        <authorList>
            <person name="Mavima L."/>
            <person name="Beukes C.W."/>
            <person name="Chan W.Y."/>
            <person name="Palmer M."/>
            <person name="De Meyer S.E."/>
            <person name="James E.K."/>
            <person name="Venter S.N."/>
            <person name="Steenkamp E.T."/>
        </authorList>
    </citation>
    <scope>NUCLEOTIDE SEQUENCE [LARGE SCALE GENOMIC DNA]</scope>
    <source>
        <strain evidence="2 3">JPY169</strain>
    </source>
</reference>
<proteinExistence type="predicted"/>
<name>A0A7Y6KAK8_9BURK</name>
<dbReference type="AlphaFoldDB" id="A0A7Y6KAK8"/>
<accession>A0A7Y6KAK8</accession>
<evidence type="ECO:0000256" key="1">
    <source>
        <dbReference type="SAM" id="SignalP"/>
    </source>
</evidence>
<feature type="chain" id="PRO_5031147580" evidence="1">
    <location>
        <begin position="19"/>
        <end position="184"/>
    </location>
</feature>
<dbReference type="EMBL" id="JAALDK010000004">
    <property type="protein sequence ID" value="NUY06238.1"/>
    <property type="molecule type" value="Genomic_DNA"/>
</dbReference>
<comment type="caution">
    <text evidence="2">The sequence shown here is derived from an EMBL/GenBank/DDBJ whole genome shotgun (WGS) entry which is preliminary data.</text>
</comment>
<dbReference type="GeneID" id="301107201"/>
<dbReference type="RefSeq" id="WP_176112741.1">
    <property type="nucleotide sequence ID" value="NZ_JAALDK010000004.1"/>
</dbReference>
<sequence length="184" mass="19431">MKKTLVIVLALFATSAIAEGNPQFNGAQCPAIHDARALSLAVENGWEVHLSDPDRAIAPSTASVPFKVLYEVTLSRDGKLLKSYNVLTDNGKQGTAASEEITPYLASCDAATGCSTAELRSSVTLALTPRVGADGSILTACKIDVSTTLHADDFSTTSNFFMVRGQEMTISHNGLSLTIRAKVV</sequence>
<dbReference type="Proteomes" id="UP000594380">
    <property type="component" value="Unassembled WGS sequence"/>
</dbReference>
<evidence type="ECO:0000313" key="3">
    <source>
        <dbReference type="Proteomes" id="UP000594380"/>
    </source>
</evidence>
<keyword evidence="1" id="KW-0732">Signal</keyword>
<protein>
    <submittedName>
        <fullName evidence="2">Uncharacterized protein</fullName>
    </submittedName>
</protein>
<feature type="signal peptide" evidence="1">
    <location>
        <begin position="1"/>
        <end position="18"/>
    </location>
</feature>
<gene>
    <name evidence="2" type="ORF">G5S42_43760</name>
</gene>
<organism evidence="2 3">
    <name type="scientific">Paraburkholderia youngii</name>
    <dbReference type="NCBI Taxonomy" id="2782701"/>
    <lineage>
        <taxon>Bacteria</taxon>
        <taxon>Pseudomonadati</taxon>
        <taxon>Pseudomonadota</taxon>
        <taxon>Betaproteobacteria</taxon>
        <taxon>Burkholderiales</taxon>
        <taxon>Burkholderiaceae</taxon>
        <taxon>Paraburkholderia</taxon>
    </lineage>
</organism>